<evidence type="ECO:0000313" key="3">
    <source>
        <dbReference type="EMBL" id="KAA8564370.1"/>
    </source>
</evidence>
<gene>
    <name evidence="3" type="ORF">EYC84_011314</name>
</gene>
<keyword evidence="2" id="KW-0812">Transmembrane</keyword>
<keyword evidence="2" id="KW-1133">Transmembrane helix</keyword>
<organism evidence="3 4">
    <name type="scientific">Monilinia fructicola</name>
    <name type="common">Brown rot fungus</name>
    <name type="synonym">Ciboria fructicola</name>
    <dbReference type="NCBI Taxonomy" id="38448"/>
    <lineage>
        <taxon>Eukaryota</taxon>
        <taxon>Fungi</taxon>
        <taxon>Dikarya</taxon>
        <taxon>Ascomycota</taxon>
        <taxon>Pezizomycotina</taxon>
        <taxon>Leotiomycetes</taxon>
        <taxon>Helotiales</taxon>
        <taxon>Sclerotiniaceae</taxon>
        <taxon>Monilinia</taxon>
    </lineage>
</organism>
<dbReference type="AlphaFoldDB" id="A0A5M9J797"/>
<feature type="transmembrane region" description="Helical" evidence="2">
    <location>
        <begin position="81"/>
        <end position="104"/>
    </location>
</feature>
<feature type="region of interest" description="Disordered" evidence="1">
    <location>
        <begin position="230"/>
        <end position="264"/>
    </location>
</feature>
<feature type="transmembrane region" description="Helical" evidence="2">
    <location>
        <begin position="190"/>
        <end position="214"/>
    </location>
</feature>
<comment type="caution">
    <text evidence="3">The sequence shown here is derived from an EMBL/GenBank/DDBJ whole genome shotgun (WGS) entry which is preliminary data.</text>
</comment>
<evidence type="ECO:0000256" key="1">
    <source>
        <dbReference type="SAM" id="MobiDB-lite"/>
    </source>
</evidence>
<sequence length="264" mass="28818">MGIQPPFLYDPVKTDWSFDPKAVSRASLSPPAPRPKRPDGPLVNFNAHPDSYLIVPSGNVDSKSMDPSIKNRVKWTRKLTLALRCFQLLAAVGLLTMSILITGLDIVSGWIMKLAPAIAIMHTAYGVLHLSRRPDGRAPGSSASYMLFASLLDITIVPFYAYISLAAKTKQTTWSTSISGETLLTIFTDVLFYAATVGGGLHLISLAISLYLALTFRKINQLPPDMNPLEDNLTSRHKRNKSSISTFTTIGSPSEKEIVKGVQS</sequence>
<evidence type="ECO:0000313" key="4">
    <source>
        <dbReference type="Proteomes" id="UP000322873"/>
    </source>
</evidence>
<dbReference type="EMBL" id="VICG01000015">
    <property type="protein sequence ID" value="KAA8564370.1"/>
    <property type="molecule type" value="Genomic_DNA"/>
</dbReference>
<feature type="compositionally biased region" description="Basic and acidic residues" evidence="1">
    <location>
        <begin position="254"/>
        <end position="264"/>
    </location>
</feature>
<protein>
    <submittedName>
        <fullName evidence="3">Uncharacterized protein</fullName>
    </submittedName>
</protein>
<dbReference type="Proteomes" id="UP000322873">
    <property type="component" value="Unassembled WGS sequence"/>
</dbReference>
<reference evidence="3 4" key="1">
    <citation type="submission" date="2019-06" db="EMBL/GenBank/DDBJ databases">
        <title>Genome Sequence of the Brown Rot Fungal Pathogen Monilinia fructicola.</title>
        <authorList>
            <person name="De Miccolis Angelini R.M."/>
            <person name="Landi L."/>
            <person name="Abate D."/>
            <person name="Pollastro S."/>
            <person name="Romanazzi G."/>
            <person name="Faretra F."/>
        </authorList>
    </citation>
    <scope>NUCLEOTIDE SEQUENCE [LARGE SCALE GENOMIC DNA]</scope>
    <source>
        <strain evidence="3 4">Mfrc123</strain>
    </source>
</reference>
<keyword evidence="4" id="KW-1185">Reference proteome</keyword>
<dbReference type="VEuPathDB" id="FungiDB:MFRU_013g00080"/>
<evidence type="ECO:0000256" key="2">
    <source>
        <dbReference type="SAM" id="Phobius"/>
    </source>
</evidence>
<feature type="transmembrane region" description="Helical" evidence="2">
    <location>
        <begin position="110"/>
        <end position="131"/>
    </location>
</feature>
<keyword evidence="2" id="KW-0472">Membrane</keyword>
<feature type="transmembrane region" description="Helical" evidence="2">
    <location>
        <begin position="143"/>
        <end position="163"/>
    </location>
</feature>
<proteinExistence type="predicted"/>
<accession>A0A5M9J797</accession>
<name>A0A5M9J797_MONFR</name>
<feature type="compositionally biased region" description="Polar residues" evidence="1">
    <location>
        <begin position="242"/>
        <end position="252"/>
    </location>
</feature>